<dbReference type="Pfam" id="PF00059">
    <property type="entry name" value="Lectin_C"/>
    <property type="match status" value="1"/>
</dbReference>
<dbReference type="EMBL" id="BEZZ01001629">
    <property type="protein sequence ID" value="GCC19920.1"/>
    <property type="molecule type" value="Genomic_DNA"/>
</dbReference>
<dbReference type="AlphaFoldDB" id="A0A401RPA3"/>
<dbReference type="InterPro" id="IPR001304">
    <property type="entry name" value="C-type_lectin-like"/>
</dbReference>
<dbReference type="SUPFAM" id="SSF56436">
    <property type="entry name" value="C-type lectin-like"/>
    <property type="match status" value="1"/>
</dbReference>
<feature type="coiled-coil region" evidence="2">
    <location>
        <begin position="29"/>
        <end position="93"/>
    </location>
</feature>
<dbReference type="PROSITE" id="PS50041">
    <property type="entry name" value="C_TYPE_LECTIN_2"/>
    <property type="match status" value="1"/>
</dbReference>
<dbReference type="GO" id="GO:0030246">
    <property type="term" value="F:carbohydrate binding"/>
    <property type="evidence" value="ECO:0007669"/>
    <property type="project" value="UniProtKB-KW"/>
</dbReference>
<dbReference type="InterPro" id="IPR032675">
    <property type="entry name" value="LRR_dom_sf"/>
</dbReference>
<dbReference type="OMA" id="QWEYFNG"/>
<dbReference type="InterPro" id="IPR016186">
    <property type="entry name" value="C-type_lectin-like/link_sf"/>
</dbReference>
<keyword evidence="2" id="KW-0175">Coiled coil</keyword>
<dbReference type="STRING" id="137246.A0A401RPA3"/>
<dbReference type="SMART" id="SM00034">
    <property type="entry name" value="CLECT"/>
    <property type="match status" value="1"/>
</dbReference>
<sequence length="221" mass="25974">MFLQLFSEMKLSHADFRMEFTQLKDNGTSEAARNSLTQLKMEISQLKESVREETGNTLTQLKTEISQLKESTAEAARNSLTQLKMEISQLKETLSHFQCIKGWSQYKQRLYYFSPHSANWEDAQRFCKFIDANLVVINSSEEKEYLQKKMKNTYWIGLHDTIEEGKWSWVDETDYGSNVKFWRSGQPNGYREENCATMSPEGEWHDWPCNSRHRPICEKSV</sequence>
<dbReference type="PANTHER" id="PTHR22803">
    <property type="entry name" value="MANNOSE, PHOSPHOLIPASE, LECTIN RECEPTOR RELATED"/>
    <property type="match status" value="1"/>
</dbReference>
<evidence type="ECO:0000259" key="3">
    <source>
        <dbReference type="PROSITE" id="PS50041"/>
    </source>
</evidence>
<name>A0A401RPA3_CHIPU</name>
<dbReference type="OrthoDB" id="8950604at2759"/>
<keyword evidence="1" id="KW-0430">Lectin</keyword>
<dbReference type="Gene3D" id="3.10.100.10">
    <property type="entry name" value="Mannose-Binding Protein A, subunit A"/>
    <property type="match status" value="1"/>
</dbReference>
<evidence type="ECO:0000313" key="5">
    <source>
        <dbReference type="Proteomes" id="UP000287033"/>
    </source>
</evidence>
<protein>
    <recommendedName>
        <fullName evidence="3">C-type lectin domain-containing protein</fullName>
    </recommendedName>
</protein>
<organism evidence="4 5">
    <name type="scientific">Chiloscyllium punctatum</name>
    <name type="common">Brownbanded bambooshark</name>
    <name type="synonym">Hemiscyllium punctatum</name>
    <dbReference type="NCBI Taxonomy" id="137246"/>
    <lineage>
        <taxon>Eukaryota</taxon>
        <taxon>Metazoa</taxon>
        <taxon>Chordata</taxon>
        <taxon>Craniata</taxon>
        <taxon>Vertebrata</taxon>
        <taxon>Chondrichthyes</taxon>
        <taxon>Elasmobranchii</taxon>
        <taxon>Galeomorphii</taxon>
        <taxon>Galeoidea</taxon>
        <taxon>Orectolobiformes</taxon>
        <taxon>Hemiscylliidae</taxon>
        <taxon>Chiloscyllium</taxon>
    </lineage>
</organism>
<accession>A0A401RPA3</accession>
<gene>
    <name evidence="4" type="ORF">chiPu_0018621</name>
</gene>
<evidence type="ECO:0000313" key="4">
    <source>
        <dbReference type="EMBL" id="GCC19920.1"/>
    </source>
</evidence>
<reference evidence="4 5" key="1">
    <citation type="journal article" date="2018" name="Nat. Ecol. Evol.">
        <title>Shark genomes provide insights into elasmobranch evolution and the origin of vertebrates.</title>
        <authorList>
            <person name="Hara Y"/>
            <person name="Yamaguchi K"/>
            <person name="Onimaru K"/>
            <person name="Kadota M"/>
            <person name="Koyanagi M"/>
            <person name="Keeley SD"/>
            <person name="Tatsumi K"/>
            <person name="Tanaka K"/>
            <person name="Motone F"/>
            <person name="Kageyama Y"/>
            <person name="Nozu R"/>
            <person name="Adachi N"/>
            <person name="Nishimura O"/>
            <person name="Nakagawa R"/>
            <person name="Tanegashima C"/>
            <person name="Kiyatake I"/>
            <person name="Matsumoto R"/>
            <person name="Murakumo K"/>
            <person name="Nishida K"/>
            <person name="Terakita A"/>
            <person name="Kuratani S"/>
            <person name="Sato K"/>
            <person name="Hyodo S Kuraku.S."/>
        </authorList>
    </citation>
    <scope>NUCLEOTIDE SEQUENCE [LARGE SCALE GENOMIC DNA]</scope>
</reference>
<feature type="domain" description="C-type lectin" evidence="3">
    <location>
        <begin position="106"/>
        <end position="218"/>
    </location>
</feature>
<evidence type="ECO:0000256" key="1">
    <source>
        <dbReference type="ARBA" id="ARBA00022734"/>
    </source>
</evidence>
<comment type="caution">
    <text evidence="4">The sequence shown here is derived from an EMBL/GenBank/DDBJ whole genome shotgun (WGS) entry which is preliminary data.</text>
</comment>
<dbReference type="InterPro" id="IPR016187">
    <property type="entry name" value="CTDL_fold"/>
</dbReference>
<dbReference type="Proteomes" id="UP000287033">
    <property type="component" value="Unassembled WGS sequence"/>
</dbReference>
<dbReference type="InterPro" id="IPR050111">
    <property type="entry name" value="C-type_lectin/snaclec_domain"/>
</dbReference>
<dbReference type="InterPro" id="IPR033989">
    <property type="entry name" value="CD209-like_CTLD"/>
</dbReference>
<proteinExistence type="predicted"/>
<keyword evidence="5" id="KW-1185">Reference proteome</keyword>
<evidence type="ECO:0000256" key="2">
    <source>
        <dbReference type="SAM" id="Coils"/>
    </source>
</evidence>
<dbReference type="CDD" id="cd03590">
    <property type="entry name" value="CLECT_DC-SIGN_like"/>
    <property type="match status" value="1"/>
</dbReference>
<dbReference type="Gene3D" id="3.80.10.10">
    <property type="entry name" value="Ribonuclease Inhibitor"/>
    <property type="match status" value="1"/>
</dbReference>